<dbReference type="InterPro" id="IPR002942">
    <property type="entry name" value="S4_RNA-bd"/>
</dbReference>
<dbReference type="PROSITE" id="PS50889">
    <property type="entry name" value="S4"/>
    <property type="match status" value="1"/>
</dbReference>
<evidence type="ECO:0000259" key="5">
    <source>
        <dbReference type="SMART" id="SM00363"/>
    </source>
</evidence>
<evidence type="ECO:0000256" key="1">
    <source>
        <dbReference type="ARBA" id="ARBA00008348"/>
    </source>
</evidence>
<dbReference type="Gene3D" id="3.10.290.10">
    <property type="entry name" value="RNA-binding S4 domain"/>
    <property type="match status" value="1"/>
</dbReference>
<evidence type="ECO:0000256" key="4">
    <source>
        <dbReference type="RuleBase" id="RU003887"/>
    </source>
</evidence>
<evidence type="ECO:0000313" key="6">
    <source>
        <dbReference type="EMBL" id="MEQ2562329.1"/>
    </source>
</evidence>
<dbReference type="InterPro" id="IPR050343">
    <property type="entry name" value="RsuA_PseudoU_synthase"/>
</dbReference>
<dbReference type="EMBL" id="JBBMFJ010000005">
    <property type="protein sequence ID" value="MEQ2562329.1"/>
    <property type="molecule type" value="Genomic_DNA"/>
</dbReference>
<dbReference type="PANTHER" id="PTHR47683">
    <property type="entry name" value="PSEUDOURIDINE SYNTHASE FAMILY PROTEIN-RELATED"/>
    <property type="match status" value="1"/>
</dbReference>
<dbReference type="SUPFAM" id="SSF55120">
    <property type="entry name" value="Pseudouridine synthase"/>
    <property type="match status" value="1"/>
</dbReference>
<dbReference type="InterPro" id="IPR020103">
    <property type="entry name" value="PsdUridine_synth_cat_dom_sf"/>
</dbReference>
<dbReference type="InterPro" id="IPR042092">
    <property type="entry name" value="PsdUridine_s_RsuA/RluB/E/F_cat"/>
</dbReference>
<evidence type="ECO:0000256" key="3">
    <source>
        <dbReference type="PROSITE-ProRule" id="PRU00182"/>
    </source>
</evidence>
<comment type="caution">
    <text evidence="6">The sequence shown here is derived from an EMBL/GenBank/DDBJ whole genome shotgun (WGS) entry which is preliminary data.</text>
</comment>
<proteinExistence type="inferred from homology"/>
<dbReference type="InterPro" id="IPR018496">
    <property type="entry name" value="PsdUridine_synth_RsuA/RluB_CS"/>
</dbReference>
<dbReference type="SUPFAM" id="SSF55174">
    <property type="entry name" value="Alpha-L RNA-binding motif"/>
    <property type="match status" value="1"/>
</dbReference>
<dbReference type="RefSeq" id="WP_349228654.1">
    <property type="nucleotide sequence ID" value="NZ_JBBMFJ010000005.1"/>
</dbReference>
<dbReference type="Gene3D" id="3.30.70.1560">
    <property type="entry name" value="Alpha-L RNA-binding motif"/>
    <property type="match status" value="1"/>
</dbReference>
<dbReference type="Gene3D" id="3.30.70.580">
    <property type="entry name" value="Pseudouridine synthase I, catalytic domain, N-terminal subdomain"/>
    <property type="match status" value="1"/>
</dbReference>
<dbReference type="PROSITE" id="PS01149">
    <property type="entry name" value="PSI_RSU"/>
    <property type="match status" value="1"/>
</dbReference>
<feature type="domain" description="RNA-binding S4" evidence="5">
    <location>
        <begin position="12"/>
        <end position="70"/>
    </location>
</feature>
<dbReference type="InterPro" id="IPR036986">
    <property type="entry name" value="S4_RNA-bd_sf"/>
</dbReference>
<dbReference type="EC" id="5.4.99.-" evidence="4"/>
<dbReference type="SMART" id="SM00363">
    <property type="entry name" value="S4"/>
    <property type="match status" value="1"/>
</dbReference>
<reference evidence="6 7" key="1">
    <citation type="submission" date="2024-03" db="EMBL/GenBank/DDBJ databases">
        <title>Human intestinal bacterial collection.</title>
        <authorList>
            <person name="Pauvert C."/>
            <person name="Hitch T.C.A."/>
            <person name="Clavel T."/>
        </authorList>
    </citation>
    <scope>NUCLEOTIDE SEQUENCE [LARGE SCALE GENOMIC DNA]</scope>
    <source>
        <strain evidence="6 7">CLA-AP-H27</strain>
    </source>
</reference>
<name>A0ABV1HJ38_9FIRM</name>
<dbReference type="Proteomes" id="UP001437460">
    <property type="component" value="Unassembled WGS sequence"/>
</dbReference>
<evidence type="ECO:0000256" key="2">
    <source>
        <dbReference type="ARBA" id="ARBA00023235"/>
    </source>
</evidence>
<protein>
    <recommendedName>
        <fullName evidence="4">Pseudouridine synthase</fullName>
        <ecNumber evidence="4">5.4.99.-</ecNumber>
    </recommendedName>
</protein>
<dbReference type="InterPro" id="IPR006145">
    <property type="entry name" value="PsdUridine_synth_RsuA/RluA"/>
</dbReference>
<sequence length="265" mass="29718">MTGEKGNIMEEIRLNKYLSEQGVCSRREADRLIEAGKVTIDGRKAEMGEKVTGQEIIVCDGKPVGKAAGGKKVKPVLLVVNKPRGIVCTTSDKDRAPNVVDLIKYPARVYPVGRLDKDSEGLLLMTNQGELANEIMHAGNFHEKEYLVTVDQPFNAAFLKKMREGVELKELGVTTRPCKVEAAGAKTFRIILTQGLNRQIRRMCAELGYRVVTLKRVRIMNIHLGKLNTGDFRRATLKELEELEWQLEQARMEREEADLPDGEEA</sequence>
<dbReference type="CDD" id="cd00165">
    <property type="entry name" value="S4"/>
    <property type="match status" value="1"/>
</dbReference>
<dbReference type="InterPro" id="IPR020094">
    <property type="entry name" value="TruA/RsuA/RluB/E/F_N"/>
</dbReference>
<evidence type="ECO:0000313" key="7">
    <source>
        <dbReference type="Proteomes" id="UP001437460"/>
    </source>
</evidence>
<keyword evidence="3" id="KW-0694">RNA-binding</keyword>
<comment type="similarity">
    <text evidence="1 4">Belongs to the pseudouridine synthase RsuA family.</text>
</comment>
<keyword evidence="2 4" id="KW-0413">Isomerase</keyword>
<dbReference type="PANTHER" id="PTHR47683:SF2">
    <property type="entry name" value="RNA-BINDING S4 DOMAIN-CONTAINING PROTEIN"/>
    <property type="match status" value="1"/>
</dbReference>
<dbReference type="Pfam" id="PF01479">
    <property type="entry name" value="S4"/>
    <property type="match status" value="1"/>
</dbReference>
<gene>
    <name evidence="6" type="ORF">WMO41_03970</name>
</gene>
<accession>A0ABV1HJ38</accession>
<dbReference type="NCBIfam" id="TIGR00093">
    <property type="entry name" value="pseudouridine synthase"/>
    <property type="match status" value="1"/>
</dbReference>
<keyword evidence="7" id="KW-1185">Reference proteome</keyword>
<dbReference type="InterPro" id="IPR000748">
    <property type="entry name" value="PsdUridine_synth_RsuA/RluB/E/F"/>
</dbReference>
<dbReference type="Pfam" id="PF00849">
    <property type="entry name" value="PseudoU_synth_2"/>
    <property type="match status" value="1"/>
</dbReference>
<organism evidence="6 7">
    <name type="scientific">Ventrimonas faecis</name>
    <dbReference type="NCBI Taxonomy" id="3133170"/>
    <lineage>
        <taxon>Bacteria</taxon>
        <taxon>Bacillati</taxon>
        <taxon>Bacillota</taxon>
        <taxon>Clostridia</taxon>
        <taxon>Lachnospirales</taxon>
        <taxon>Lachnospiraceae</taxon>
        <taxon>Ventrimonas</taxon>
    </lineage>
</organism>